<keyword evidence="3" id="KW-1185">Reference proteome</keyword>
<feature type="coiled-coil region" evidence="1">
    <location>
        <begin position="22"/>
        <end position="53"/>
    </location>
</feature>
<evidence type="ECO:0000313" key="2">
    <source>
        <dbReference type="EMBL" id="KJJ84508.1"/>
    </source>
</evidence>
<dbReference type="AlphaFoldDB" id="A0A0F0CMD7"/>
<evidence type="ECO:0000313" key="3">
    <source>
        <dbReference type="Proteomes" id="UP000033428"/>
    </source>
</evidence>
<name>A0A0F0CMD7_9BACT</name>
<sequence length="209" mass="23329">MAGGEMTIELAGIIEKIKRSGVEEAEKQAGEIIKNAERAAKEIILSAEEKSKNIIAIAQKESARVKETGETAIKQAARDSLIALKTRIIAMFDNIIKQEVATIFNPEILKEIILKMVIQCGKEKNFDLEILLNEQDKASLRGIFENALQKELKQGVTIKTAPSLHKGFRIGEKGTNLYYDFSDEAISETLMFYMNKKIKEILEKGVDNA</sequence>
<reference evidence="2 3" key="1">
    <citation type="submission" date="2015-02" db="EMBL/GenBank/DDBJ databases">
        <title>Single-cell genomics of uncultivated deep-branching MTB reveals a conserved set of magnetosome genes.</title>
        <authorList>
            <person name="Kolinko S."/>
            <person name="Richter M."/>
            <person name="Glockner F.O."/>
            <person name="Brachmann A."/>
            <person name="Schuler D."/>
        </authorList>
    </citation>
    <scope>NUCLEOTIDE SEQUENCE [LARGE SCALE GENOMIC DNA]</scope>
    <source>
        <strain evidence="2">SKK-01</strain>
    </source>
</reference>
<gene>
    <name evidence="2" type="ORF">OMAG_001612</name>
</gene>
<organism evidence="2 3">
    <name type="scientific">Candidatus Omnitrophus magneticus</name>
    <dbReference type="NCBI Taxonomy" id="1609969"/>
    <lineage>
        <taxon>Bacteria</taxon>
        <taxon>Pseudomonadati</taxon>
        <taxon>Candidatus Omnitrophota</taxon>
        <taxon>Candidatus Omnitrophus</taxon>
    </lineage>
</organism>
<dbReference type="EMBL" id="JYNY01000341">
    <property type="protein sequence ID" value="KJJ84508.1"/>
    <property type="molecule type" value="Genomic_DNA"/>
</dbReference>
<keyword evidence="1" id="KW-0175">Coiled coil</keyword>
<evidence type="ECO:0000256" key="1">
    <source>
        <dbReference type="SAM" id="Coils"/>
    </source>
</evidence>
<comment type="caution">
    <text evidence="2">The sequence shown here is derived from an EMBL/GenBank/DDBJ whole genome shotgun (WGS) entry which is preliminary data.</text>
</comment>
<dbReference type="Proteomes" id="UP000033428">
    <property type="component" value="Unassembled WGS sequence"/>
</dbReference>
<protein>
    <submittedName>
        <fullName evidence="2">V-type ATP synthase subunit E</fullName>
    </submittedName>
</protein>
<dbReference type="SUPFAM" id="SSF160527">
    <property type="entry name" value="V-type ATPase subunit E-like"/>
    <property type="match status" value="1"/>
</dbReference>
<accession>A0A0F0CMD7</accession>
<proteinExistence type="predicted"/>